<name>A0A3B6BZH9_WHEAT</name>
<evidence type="ECO:0000313" key="2">
    <source>
        <dbReference type="Proteomes" id="UP000019116"/>
    </source>
</evidence>
<dbReference type="OrthoDB" id="687490at2759"/>
<dbReference type="PANTHER" id="PTHR34591">
    <property type="entry name" value="OS03G0653100 PROTEIN-RELATED"/>
    <property type="match status" value="1"/>
</dbReference>
<keyword evidence="2" id="KW-1185">Reference proteome</keyword>
<protein>
    <recommendedName>
        <fullName evidence="3">F-box associated domain-containing protein</fullName>
    </recommendedName>
</protein>
<dbReference type="EnsemblPlants" id="TraesCS2B02G020800.1">
    <property type="protein sequence ID" value="TraesCS2B02G020800.1"/>
    <property type="gene ID" value="TraesCS2B02G020800"/>
</dbReference>
<dbReference type="PaxDb" id="4565-Traes_2BS_D7BFB050B.1"/>
<proteinExistence type="predicted"/>
<dbReference type="Gramene" id="TraesCS2B02G020800.1">
    <property type="protein sequence ID" value="TraesCS2B02G020800.1"/>
    <property type="gene ID" value="TraesCS2B02G020800"/>
</dbReference>
<dbReference type="Gramene" id="TraesWEE_scaffold_017737_01G000300.1">
    <property type="protein sequence ID" value="TraesWEE_scaffold_017737_01G000300.1"/>
    <property type="gene ID" value="TraesWEE_scaffold_017737_01G000300"/>
</dbReference>
<dbReference type="AlphaFoldDB" id="A0A3B6BZH9"/>
<reference evidence="1" key="2">
    <citation type="submission" date="2018-10" db="UniProtKB">
        <authorList>
            <consortium name="EnsemblPlants"/>
        </authorList>
    </citation>
    <scope>IDENTIFICATION</scope>
</reference>
<dbReference type="OMA" id="SCHENTD"/>
<organism evidence="1">
    <name type="scientific">Triticum aestivum</name>
    <name type="common">Wheat</name>
    <dbReference type="NCBI Taxonomy" id="4565"/>
    <lineage>
        <taxon>Eukaryota</taxon>
        <taxon>Viridiplantae</taxon>
        <taxon>Streptophyta</taxon>
        <taxon>Embryophyta</taxon>
        <taxon>Tracheophyta</taxon>
        <taxon>Spermatophyta</taxon>
        <taxon>Magnoliopsida</taxon>
        <taxon>Liliopsida</taxon>
        <taxon>Poales</taxon>
        <taxon>Poaceae</taxon>
        <taxon>BOP clade</taxon>
        <taxon>Pooideae</taxon>
        <taxon>Triticodae</taxon>
        <taxon>Triticeae</taxon>
        <taxon>Triticinae</taxon>
        <taxon>Triticum</taxon>
    </lineage>
</organism>
<dbReference type="Gramene" id="TraesNOR2B03G00829990.1">
    <property type="protein sequence ID" value="TraesNOR2B03G00829990.1"/>
    <property type="gene ID" value="TraesNOR2B03G00829990"/>
</dbReference>
<sequence>MLSSMRFFARPLMEHQIADRFDYLEDDVSRPAYHHLELLDHRNGLLLLRDWVVNPATRQCVPLPPPPPPRAGMEAFLDTRYLVFDPAVSPHYHVFSIPRVSRRTGELTKFTVFSSTTRRWEERSFVRQEGEAATRTTIADINYSPRKHRYAVYWRDALYVHSQDDSIIRITLSTHKYQVIPSPIGRQVTYLESLYLGKSINGVYCALIFNLEERLRIWLLNDDEVRGQTKWVLKNDVSIQPLVGITHQHFGLQNNGLWTLQNTLVEPMAEQKFEWDPDSGIILEAEAKAPIDHFHDDIRTLGFHPYKEILFLWTNCKRVVAYHLNSSKAQDVGKLPVPSIETSFVYTPLLDGEILGK</sequence>
<dbReference type="Gramene" id="TraesCS2B03G0006800.1">
    <property type="protein sequence ID" value="TraesCS2B03G0006800.1.CDS"/>
    <property type="gene ID" value="TraesCS2B03G0006800"/>
</dbReference>
<evidence type="ECO:0008006" key="3">
    <source>
        <dbReference type="Google" id="ProtNLM"/>
    </source>
</evidence>
<dbReference type="Proteomes" id="UP000019116">
    <property type="component" value="Chromosome 2B"/>
</dbReference>
<accession>A0A3B6BZH9</accession>
<dbReference type="PANTHER" id="PTHR34591:SF55">
    <property type="entry name" value="F-BOX DOMAIN-CONTAINING PROTEIN"/>
    <property type="match status" value="1"/>
</dbReference>
<dbReference type="STRING" id="4565.A0A3B6BZH9"/>
<dbReference type="Gramene" id="TraesJAG2B03G00819980.1">
    <property type="protein sequence ID" value="TraesJAG2B03G00819980.1"/>
    <property type="gene ID" value="TraesJAG2B03G00819980"/>
</dbReference>
<reference evidence="1" key="1">
    <citation type="submission" date="2018-08" db="EMBL/GenBank/DDBJ databases">
        <authorList>
            <person name="Rossello M."/>
        </authorList>
    </citation>
    <scope>NUCLEOTIDE SEQUENCE [LARGE SCALE GENOMIC DNA]</scope>
    <source>
        <strain evidence="1">cv. Chinese Spring</strain>
    </source>
</reference>
<evidence type="ECO:0000313" key="1">
    <source>
        <dbReference type="EnsemblPlants" id="TraesCS2B02G020800.1"/>
    </source>
</evidence>